<dbReference type="AlphaFoldDB" id="A0A1I6ZUB8"/>
<sequence>MNLIVKHEVTEQDQSELFDGLRRYNQQFVNLSEWSHLAVYFRDESGVMQGGVIARQQGEWLDIKYLWVHESQRGNGLGRELMLRAMQEAVAIGCRHALVDTFSFQALPFYQKLGFEEQMTLADFPHKGMQRHYLIKDLPA</sequence>
<dbReference type="InterPro" id="IPR050832">
    <property type="entry name" value="Bact_Acetyltransf"/>
</dbReference>
<evidence type="ECO:0000313" key="5">
    <source>
        <dbReference type="Proteomes" id="UP000199187"/>
    </source>
</evidence>
<organism evidence="4 5">
    <name type="scientific">Kosakonia arachidis</name>
    <dbReference type="NCBI Taxonomy" id="551989"/>
    <lineage>
        <taxon>Bacteria</taxon>
        <taxon>Pseudomonadati</taxon>
        <taxon>Pseudomonadota</taxon>
        <taxon>Gammaproteobacteria</taxon>
        <taxon>Enterobacterales</taxon>
        <taxon>Enterobacteriaceae</taxon>
        <taxon>Kosakonia</taxon>
    </lineage>
</organism>
<dbReference type="PANTHER" id="PTHR43877">
    <property type="entry name" value="AMINOALKYLPHOSPHONATE N-ACETYLTRANSFERASE-RELATED-RELATED"/>
    <property type="match status" value="1"/>
</dbReference>
<proteinExistence type="predicted"/>
<dbReference type="CDD" id="cd04301">
    <property type="entry name" value="NAT_SF"/>
    <property type="match status" value="1"/>
</dbReference>
<protein>
    <submittedName>
        <fullName evidence="4">Acetyltransferase (GNAT) domain-containing protein</fullName>
    </submittedName>
</protein>
<feature type="domain" description="N-acetyltransferase" evidence="3">
    <location>
        <begin position="4"/>
        <end position="139"/>
    </location>
</feature>
<dbReference type="EMBL" id="FPAU01000001">
    <property type="protein sequence ID" value="SFT66266.1"/>
    <property type="molecule type" value="Genomic_DNA"/>
</dbReference>
<dbReference type="GO" id="GO:0016747">
    <property type="term" value="F:acyltransferase activity, transferring groups other than amino-acyl groups"/>
    <property type="evidence" value="ECO:0007669"/>
    <property type="project" value="InterPro"/>
</dbReference>
<evidence type="ECO:0000259" key="3">
    <source>
        <dbReference type="PROSITE" id="PS51186"/>
    </source>
</evidence>
<evidence type="ECO:0000256" key="2">
    <source>
        <dbReference type="ARBA" id="ARBA00023315"/>
    </source>
</evidence>
<dbReference type="Gene3D" id="3.40.630.30">
    <property type="match status" value="1"/>
</dbReference>
<name>A0A1I6ZUB8_9ENTR</name>
<accession>A0A1I6ZUB8</accession>
<reference evidence="5" key="1">
    <citation type="submission" date="2016-10" db="EMBL/GenBank/DDBJ databases">
        <authorList>
            <person name="Varghese N."/>
            <person name="Submissions S."/>
        </authorList>
    </citation>
    <scope>NUCLEOTIDE SEQUENCE [LARGE SCALE GENOMIC DNA]</scope>
    <source>
        <strain evidence="5">Ah-143</strain>
    </source>
</reference>
<dbReference type="InterPro" id="IPR016181">
    <property type="entry name" value="Acyl_CoA_acyltransferase"/>
</dbReference>
<dbReference type="OrthoDB" id="9787920at2"/>
<keyword evidence="1 4" id="KW-0808">Transferase</keyword>
<dbReference type="PROSITE" id="PS51186">
    <property type="entry name" value="GNAT"/>
    <property type="match status" value="1"/>
</dbReference>
<evidence type="ECO:0000256" key="1">
    <source>
        <dbReference type="ARBA" id="ARBA00022679"/>
    </source>
</evidence>
<dbReference type="SUPFAM" id="SSF55729">
    <property type="entry name" value="Acyl-CoA N-acyltransferases (Nat)"/>
    <property type="match status" value="1"/>
</dbReference>
<dbReference type="Pfam" id="PF00583">
    <property type="entry name" value="Acetyltransf_1"/>
    <property type="match status" value="1"/>
</dbReference>
<evidence type="ECO:0000313" key="4">
    <source>
        <dbReference type="EMBL" id="SFT66266.1"/>
    </source>
</evidence>
<keyword evidence="5" id="KW-1185">Reference proteome</keyword>
<dbReference type="Proteomes" id="UP000199187">
    <property type="component" value="Unassembled WGS sequence"/>
</dbReference>
<dbReference type="InterPro" id="IPR000182">
    <property type="entry name" value="GNAT_dom"/>
</dbReference>
<dbReference type="RefSeq" id="WP_090120310.1">
    <property type="nucleotide sequence ID" value="NZ_CP045300.1"/>
</dbReference>
<keyword evidence="2" id="KW-0012">Acyltransferase</keyword>
<gene>
    <name evidence="4" type="ORF">SAMN05192562_1011367</name>
</gene>